<reference evidence="1" key="1">
    <citation type="submission" date="2018-05" db="EMBL/GenBank/DDBJ databases">
        <authorList>
            <person name="Lanie J.A."/>
            <person name="Ng W.-L."/>
            <person name="Kazmierczak K.M."/>
            <person name="Andrzejewski T.M."/>
            <person name="Davidsen T.M."/>
            <person name="Wayne K.J."/>
            <person name="Tettelin H."/>
            <person name="Glass J.I."/>
            <person name="Rusch D."/>
            <person name="Podicherti R."/>
            <person name="Tsui H.-C.T."/>
            <person name="Winkler M.E."/>
        </authorList>
    </citation>
    <scope>NUCLEOTIDE SEQUENCE</scope>
</reference>
<feature type="non-terminal residue" evidence="1">
    <location>
        <position position="29"/>
    </location>
</feature>
<protein>
    <submittedName>
        <fullName evidence="1">Uncharacterized protein</fullName>
    </submittedName>
</protein>
<dbReference type="AlphaFoldDB" id="A0A382H9V4"/>
<dbReference type="EMBL" id="UINC01059614">
    <property type="protein sequence ID" value="SVB83231.1"/>
    <property type="molecule type" value="Genomic_DNA"/>
</dbReference>
<gene>
    <name evidence="1" type="ORF">METZ01_LOCUS236085</name>
</gene>
<proteinExistence type="predicted"/>
<accession>A0A382H9V4</accession>
<name>A0A382H9V4_9ZZZZ</name>
<evidence type="ECO:0000313" key="1">
    <source>
        <dbReference type="EMBL" id="SVB83231.1"/>
    </source>
</evidence>
<sequence>MDFGKVALAGGFLRSNQFTEESYYPLRLF</sequence>
<organism evidence="1">
    <name type="scientific">marine metagenome</name>
    <dbReference type="NCBI Taxonomy" id="408172"/>
    <lineage>
        <taxon>unclassified sequences</taxon>
        <taxon>metagenomes</taxon>
        <taxon>ecological metagenomes</taxon>
    </lineage>
</organism>